<name>A0A518E4R4_9BACT</name>
<evidence type="ECO:0000313" key="2">
    <source>
        <dbReference type="EMBL" id="QDU99077.1"/>
    </source>
</evidence>
<dbReference type="RefSeq" id="WP_145058814.1">
    <property type="nucleotide sequence ID" value="NZ_CP036433.1"/>
</dbReference>
<reference evidence="2 3" key="1">
    <citation type="submission" date="2019-02" db="EMBL/GenBank/DDBJ databases">
        <title>Deep-cultivation of Planctomycetes and their phenomic and genomic characterization uncovers novel biology.</title>
        <authorList>
            <person name="Wiegand S."/>
            <person name="Jogler M."/>
            <person name="Boedeker C."/>
            <person name="Pinto D."/>
            <person name="Vollmers J."/>
            <person name="Rivas-Marin E."/>
            <person name="Kohn T."/>
            <person name="Peeters S.H."/>
            <person name="Heuer A."/>
            <person name="Rast P."/>
            <person name="Oberbeckmann S."/>
            <person name="Bunk B."/>
            <person name="Jeske O."/>
            <person name="Meyerdierks A."/>
            <person name="Storesund J.E."/>
            <person name="Kallscheuer N."/>
            <person name="Luecker S."/>
            <person name="Lage O.M."/>
            <person name="Pohl T."/>
            <person name="Merkel B.J."/>
            <person name="Hornburger P."/>
            <person name="Mueller R.-W."/>
            <person name="Bruemmer F."/>
            <person name="Labrenz M."/>
            <person name="Spormann A.M."/>
            <person name="Op den Camp H."/>
            <person name="Overmann J."/>
            <person name="Amann R."/>
            <person name="Jetten M.S.M."/>
            <person name="Mascher T."/>
            <person name="Medema M.H."/>
            <person name="Devos D.P."/>
            <person name="Kaster A.-K."/>
            <person name="Ovreas L."/>
            <person name="Rohde M."/>
            <person name="Galperin M.Y."/>
            <person name="Jogler C."/>
        </authorList>
    </citation>
    <scope>NUCLEOTIDE SEQUENCE [LARGE SCALE GENOMIC DNA]</scope>
    <source>
        <strain evidence="2 3">Pla85_3_4</strain>
    </source>
</reference>
<dbReference type="AlphaFoldDB" id="A0A518E4R4"/>
<dbReference type="InterPro" id="IPR011453">
    <property type="entry name" value="DUF1559"/>
</dbReference>
<keyword evidence="3" id="KW-1185">Reference proteome</keyword>
<gene>
    <name evidence="2" type="ORF">Pla8534_69880</name>
</gene>
<dbReference type="EMBL" id="CP036433">
    <property type="protein sequence ID" value="QDU99077.1"/>
    <property type="molecule type" value="Genomic_DNA"/>
</dbReference>
<proteinExistence type="predicted"/>
<organism evidence="2 3">
    <name type="scientific">Lignipirellula cremea</name>
    <dbReference type="NCBI Taxonomy" id="2528010"/>
    <lineage>
        <taxon>Bacteria</taxon>
        <taxon>Pseudomonadati</taxon>
        <taxon>Planctomycetota</taxon>
        <taxon>Planctomycetia</taxon>
        <taxon>Pirellulales</taxon>
        <taxon>Pirellulaceae</taxon>
        <taxon>Lignipirellula</taxon>
    </lineage>
</organism>
<dbReference type="Pfam" id="PF07596">
    <property type="entry name" value="SBP_bac_10"/>
    <property type="match status" value="1"/>
</dbReference>
<sequence>MASPASSPARGNVALVLAALLLLGSVGLPLLVNAREAARSSRCEERLGKLARGCRAYAAVHQETLPSNRRQPFVGWNTLILPHVEQQEMYDQYDLREDWWTGKNRTLGSKQVDDFLCPAAPHPQRRVDLLDPDGQAFQAAATDYVASAGAYLFRNQVEQLYRGAMASPGRRYEGSGVTAGHAVKLSEITDGQANSLLIVEMADKPNSWRAGKLHEDRSQNADPQPLVEGYSIGQWVAPNWNHLRSYSADGATPFGPCSVNCSNSGSLYGFHQGYANAAFVDGSVRKIRAGLEEEVLVALVSIADRELLSAADYEAE</sequence>
<dbReference type="OrthoDB" id="246452at2"/>
<protein>
    <recommendedName>
        <fullName evidence="1">DUF1559 domain-containing protein</fullName>
    </recommendedName>
</protein>
<accession>A0A518E4R4</accession>
<feature type="domain" description="DUF1559" evidence="1">
    <location>
        <begin position="33"/>
        <end position="287"/>
    </location>
</feature>
<evidence type="ECO:0000313" key="3">
    <source>
        <dbReference type="Proteomes" id="UP000317648"/>
    </source>
</evidence>
<dbReference type="Proteomes" id="UP000317648">
    <property type="component" value="Chromosome"/>
</dbReference>
<dbReference type="PANTHER" id="PTHR30093">
    <property type="entry name" value="GENERAL SECRETION PATHWAY PROTEIN G"/>
    <property type="match status" value="1"/>
</dbReference>
<evidence type="ECO:0000259" key="1">
    <source>
        <dbReference type="Pfam" id="PF07596"/>
    </source>
</evidence>
<dbReference type="KEGG" id="lcre:Pla8534_69880"/>